<name>A0AAW0BTH3_9AGAR</name>
<evidence type="ECO:0000313" key="2">
    <source>
        <dbReference type="EMBL" id="KAK7029446.1"/>
    </source>
</evidence>
<proteinExistence type="predicted"/>
<comment type="caution">
    <text evidence="2">The sequence shown here is derived from an EMBL/GenBank/DDBJ whole genome shotgun (WGS) entry which is preliminary data.</text>
</comment>
<protein>
    <submittedName>
        <fullName evidence="2">Uncharacterized protein</fullName>
    </submittedName>
</protein>
<dbReference type="AlphaFoldDB" id="A0AAW0BTH3"/>
<dbReference type="EMBL" id="JAYKXP010000083">
    <property type="protein sequence ID" value="KAK7029446.1"/>
    <property type="molecule type" value="Genomic_DNA"/>
</dbReference>
<sequence length="358" mass="39429">MENNQQVTLIVDANTTNLYPANPLHWEENPDPGFYKGTATWINGTASNRVSFSSTFHGTSISFWGKQPVINTTSFIMTVDRFLGVNDTQKTIDPPRSNLYTEWYRSQPLADEEHTIYGFDLTLIWVDFYLITAGDTTPLSGHTVVVDDAALDEILYRGQWNMRINETVATGVGEAFAMGNTTHVTNTMGDSFEFNFAGTSISVYGIFDWSVGGHFTLEFNLDGDIVQNTYSPETRTVAQNDYQKMTNYLFFNSTALTPGNHSLLVSLTDIGGIQSFQLDYLTYNPSYSFISEKPSFNSRGDSPGTKTVGNTGPSPSNTTGANQDQGSQKSLSGVQIGGIVGGIDLLYYNLPCSWSFCS</sequence>
<reference evidence="2 3" key="1">
    <citation type="submission" date="2024-01" db="EMBL/GenBank/DDBJ databases">
        <title>A draft genome for a cacao thread blight-causing isolate of Paramarasmius palmivorus.</title>
        <authorList>
            <person name="Baruah I.K."/>
            <person name="Bukari Y."/>
            <person name="Amoako-Attah I."/>
            <person name="Meinhardt L.W."/>
            <person name="Bailey B.A."/>
            <person name="Cohen S.P."/>
        </authorList>
    </citation>
    <scope>NUCLEOTIDE SEQUENCE [LARGE SCALE GENOMIC DNA]</scope>
    <source>
        <strain evidence="2 3">GH-12</strain>
    </source>
</reference>
<dbReference type="Proteomes" id="UP001383192">
    <property type="component" value="Unassembled WGS sequence"/>
</dbReference>
<keyword evidence="3" id="KW-1185">Reference proteome</keyword>
<evidence type="ECO:0000256" key="1">
    <source>
        <dbReference type="SAM" id="MobiDB-lite"/>
    </source>
</evidence>
<gene>
    <name evidence="2" type="ORF">VNI00_014580</name>
</gene>
<dbReference type="Gene3D" id="2.60.120.260">
    <property type="entry name" value="Galactose-binding domain-like"/>
    <property type="match status" value="1"/>
</dbReference>
<organism evidence="2 3">
    <name type="scientific">Paramarasmius palmivorus</name>
    <dbReference type="NCBI Taxonomy" id="297713"/>
    <lineage>
        <taxon>Eukaryota</taxon>
        <taxon>Fungi</taxon>
        <taxon>Dikarya</taxon>
        <taxon>Basidiomycota</taxon>
        <taxon>Agaricomycotina</taxon>
        <taxon>Agaricomycetes</taxon>
        <taxon>Agaricomycetidae</taxon>
        <taxon>Agaricales</taxon>
        <taxon>Marasmiineae</taxon>
        <taxon>Marasmiaceae</taxon>
        <taxon>Paramarasmius</taxon>
    </lineage>
</organism>
<evidence type="ECO:0000313" key="3">
    <source>
        <dbReference type="Proteomes" id="UP001383192"/>
    </source>
</evidence>
<accession>A0AAW0BTH3</accession>
<feature type="region of interest" description="Disordered" evidence="1">
    <location>
        <begin position="294"/>
        <end position="329"/>
    </location>
</feature>